<dbReference type="HAMAP" id="MF_00983">
    <property type="entry name" value="PriA"/>
    <property type="match status" value="1"/>
</dbReference>
<comment type="caution">
    <text evidence="14">The sequence shown here is derived from an EMBL/GenBank/DDBJ whole genome shotgun (WGS) entry which is preliminary data.</text>
</comment>
<dbReference type="GO" id="GO:0006269">
    <property type="term" value="P:DNA replication, synthesis of primer"/>
    <property type="evidence" value="ECO:0007669"/>
    <property type="project" value="UniProtKB-KW"/>
</dbReference>
<dbReference type="Pfam" id="PF18074">
    <property type="entry name" value="PriA_C"/>
    <property type="match status" value="1"/>
</dbReference>
<evidence type="ECO:0000256" key="12">
    <source>
        <dbReference type="HAMAP-Rule" id="MF_00983"/>
    </source>
</evidence>
<feature type="binding site" evidence="12">
    <location>
        <position position="460"/>
    </location>
    <ligand>
        <name>Zn(2+)</name>
        <dbReference type="ChEBI" id="CHEBI:29105"/>
        <label>2</label>
    </ligand>
</feature>
<proteinExistence type="inferred from homology"/>
<keyword evidence="6 12" id="KW-0347">Helicase</keyword>
<keyword evidence="2 12" id="KW-0235">DNA replication</keyword>
<dbReference type="Gene3D" id="3.40.1440.60">
    <property type="entry name" value="PriA, 3(prime) DNA-binding domain"/>
    <property type="match status" value="1"/>
</dbReference>
<dbReference type="GO" id="GO:0043138">
    <property type="term" value="F:3'-5' DNA helicase activity"/>
    <property type="evidence" value="ECO:0007669"/>
    <property type="project" value="UniProtKB-EC"/>
</dbReference>
<dbReference type="InterPro" id="IPR014001">
    <property type="entry name" value="Helicase_ATP-bd"/>
</dbReference>
<dbReference type="Gene3D" id="3.40.50.300">
    <property type="entry name" value="P-loop containing nucleotide triphosphate hydrolases"/>
    <property type="match status" value="2"/>
</dbReference>
<evidence type="ECO:0000256" key="6">
    <source>
        <dbReference type="ARBA" id="ARBA00022806"/>
    </source>
</evidence>
<keyword evidence="4 12" id="KW-0547">Nucleotide-binding</keyword>
<evidence type="ECO:0000256" key="1">
    <source>
        <dbReference type="ARBA" id="ARBA00022515"/>
    </source>
</evidence>
<dbReference type="PANTHER" id="PTHR30580:SF0">
    <property type="entry name" value="PRIMOSOMAL PROTEIN N"/>
    <property type="match status" value="1"/>
</dbReference>
<keyword evidence="15" id="KW-1185">Reference proteome</keyword>
<feature type="domain" description="Helicase ATP-binding" evidence="13">
    <location>
        <begin position="203"/>
        <end position="374"/>
    </location>
</feature>
<dbReference type="Proteomes" id="UP000218896">
    <property type="component" value="Unassembled WGS sequence"/>
</dbReference>
<dbReference type="Pfam" id="PF18319">
    <property type="entry name" value="Zn_ribbon_PriA"/>
    <property type="match status" value="1"/>
</dbReference>
<keyword evidence="5 12" id="KW-0378">Hydrolase</keyword>
<comment type="catalytic activity">
    <reaction evidence="11 12">
        <text>ATP + H2O = ADP + phosphate + H(+)</text>
        <dbReference type="Rhea" id="RHEA:13065"/>
        <dbReference type="ChEBI" id="CHEBI:15377"/>
        <dbReference type="ChEBI" id="CHEBI:15378"/>
        <dbReference type="ChEBI" id="CHEBI:30616"/>
        <dbReference type="ChEBI" id="CHEBI:43474"/>
        <dbReference type="ChEBI" id="CHEBI:456216"/>
        <dbReference type="EC" id="5.6.2.4"/>
    </reaction>
</comment>
<dbReference type="GO" id="GO:0016887">
    <property type="term" value="F:ATP hydrolysis activity"/>
    <property type="evidence" value="ECO:0007669"/>
    <property type="project" value="RHEA"/>
</dbReference>
<dbReference type="GO" id="GO:0006310">
    <property type="term" value="P:DNA recombination"/>
    <property type="evidence" value="ECO:0007669"/>
    <property type="project" value="InterPro"/>
</dbReference>
<dbReference type="GO" id="GO:0006302">
    <property type="term" value="P:double-strand break repair"/>
    <property type="evidence" value="ECO:0007669"/>
    <property type="project" value="InterPro"/>
</dbReference>
<evidence type="ECO:0000259" key="13">
    <source>
        <dbReference type="PROSITE" id="PS51192"/>
    </source>
</evidence>
<dbReference type="InterPro" id="IPR005259">
    <property type="entry name" value="PriA"/>
</dbReference>
<dbReference type="Pfam" id="PF17764">
    <property type="entry name" value="PriA_3primeBD"/>
    <property type="match status" value="1"/>
</dbReference>
<reference evidence="14 15" key="1">
    <citation type="submission" date="2017-08" db="EMBL/GenBank/DDBJ databases">
        <title>Halovibrio sewagensis sp. nov., isolated from wastewater of high salinity.</title>
        <authorList>
            <person name="Dong X."/>
            <person name="Zhang G."/>
        </authorList>
    </citation>
    <scope>NUCLEOTIDE SEQUENCE [LARGE SCALE GENOMIC DNA]</scope>
    <source>
        <strain evidence="14 15">YL5-2</strain>
    </source>
</reference>
<feature type="binding site" evidence="12">
    <location>
        <position position="476"/>
    </location>
    <ligand>
        <name>Zn(2+)</name>
        <dbReference type="ChEBI" id="CHEBI:29105"/>
        <label>1</label>
    </ligand>
</feature>
<dbReference type="InterPro" id="IPR040498">
    <property type="entry name" value="PriA_CRR"/>
</dbReference>
<evidence type="ECO:0000256" key="10">
    <source>
        <dbReference type="ARBA" id="ARBA00023235"/>
    </source>
</evidence>
<dbReference type="Pfam" id="PF00271">
    <property type="entry name" value="Helicase_C"/>
    <property type="match status" value="1"/>
</dbReference>
<comment type="subunit">
    <text evidence="12">Component of the replication restart primosome.</text>
</comment>
<dbReference type="NCBIfam" id="NF004067">
    <property type="entry name" value="PRK05580.1-4"/>
    <property type="match status" value="1"/>
</dbReference>
<evidence type="ECO:0000256" key="8">
    <source>
        <dbReference type="ARBA" id="ARBA00022840"/>
    </source>
</evidence>
<dbReference type="FunFam" id="3.40.1440.60:FF:000001">
    <property type="entry name" value="Primosomal protein N"/>
    <property type="match status" value="1"/>
</dbReference>
<sequence length="727" mass="80030">MATSARIALPRAVRQLFDYRIPEGMTLTPGQRVRVPLGKQHTLGLVMELDPPDPPDMTLKPVETALEDWPVLPDDTRELLLWAARYYQHPPGECVFAALPPALRRGAPASLPRPTVWLATDADISSLPAQARRQRELLDWLNQHPGQPLTSIKAAGFTREVLKNLEKRGLAEERTASGEACTWPDAPSIELNGDQATVLDNLNAPGEGFASHLVFGITGSGKTELYIEFIKQRIAAARDPDRAQVLVLVPEISLTPQTLARFETHFGARIAVWHSALNASERLSTWTRVREGEPLILIGTRSAVLLPYASLVTIVVDEEHDGSYKQMEGFRYSARDLAIYRAWQSGCPVILGSATPSLESWHNARKQRYHLHRLERRAGNATLPRTDLVDVRSRPLSGGLSPPLLEAIDQTLEAGDQALLFINRRGFSPVVMCFECGAPIECPHCDARLTYHRYDNCLRCHHCGHQQAVPRTCPECGKEGLNAVGQGTEKTESVLAERFPETPVIRIDRDSTRRRGRLDELLAPVRRGDPCILVGTQMLAKGHDFPGVTLAGILDADGGLFSSDFRGPEHLAQLVIQVSGRAGRGERGGRVLIQTCQSGHPLLTQLCTGDYPSVADTLLKEREQAGLPPASFMTALRAEAPTMADSLALLDDLARRAEASPAPVAVLGPFPAIIARKANRHRAQILFQSQDRPALHRLTNQLCRYLEQNRPSGGVRWAVDVDPQSLD</sequence>
<accession>A0A2A2F524</accession>
<feature type="binding site" evidence="12">
    <location>
        <position position="436"/>
    </location>
    <ligand>
        <name>Zn(2+)</name>
        <dbReference type="ChEBI" id="CHEBI:29105"/>
        <label>1</label>
    </ligand>
</feature>
<feature type="binding site" evidence="12">
    <location>
        <position position="463"/>
    </location>
    <ligand>
        <name>Zn(2+)</name>
        <dbReference type="ChEBI" id="CHEBI:29105"/>
        <label>2</label>
    </ligand>
</feature>
<dbReference type="RefSeq" id="WP_095618151.1">
    <property type="nucleotide sequence ID" value="NZ_NSKD01000006.1"/>
</dbReference>
<name>A0A2A2F524_9GAMM</name>
<comment type="function">
    <text evidence="12">Initiates the restart of stalled replication forks, which reloads the replicative helicase on sites other than the origin of replication. Recognizes and binds to abandoned replication forks and remodels them to uncover a helicase loading site. Promotes assembly of the primosome at these replication forks.</text>
</comment>
<comment type="catalytic activity">
    <reaction evidence="12">
        <text>Couples ATP hydrolysis with the unwinding of duplex DNA by translocating in the 3'-5' direction.</text>
        <dbReference type="EC" id="5.6.2.4"/>
    </reaction>
</comment>
<dbReference type="InterPro" id="IPR011545">
    <property type="entry name" value="DEAD/DEAH_box_helicase_dom"/>
</dbReference>
<keyword evidence="10 12" id="KW-0413">Isomerase</keyword>
<dbReference type="Pfam" id="PF00270">
    <property type="entry name" value="DEAD"/>
    <property type="match status" value="1"/>
</dbReference>
<dbReference type="InterPro" id="IPR001650">
    <property type="entry name" value="Helicase_C-like"/>
</dbReference>
<dbReference type="NCBIfam" id="TIGR00595">
    <property type="entry name" value="priA"/>
    <property type="match status" value="1"/>
</dbReference>
<dbReference type="GO" id="GO:1990077">
    <property type="term" value="C:primosome complex"/>
    <property type="evidence" value="ECO:0007669"/>
    <property type="project" value="UniProtKB-UniRule"/>
</dbReference>
<evidence type="ECO:0000256" key="3">
    <source>
        <dbReference type="ARBA" id="ARBA00022723"/>
    </source>
</evidence>
<keyword evidence="9 12" id="KW-0238">DNA-binding</keyword>
<dbReference type="PROSITE" id="PS51192">
    <property type="entry name" value="HELICASE_ATP_BIND_1"/>
    <property type="match status" value="1"/>
</dbReference>
<evidence type="ECO:0000256" key="11">
    <source>
        <dbReference type="ARBA" id="ARBA00048988"/>
    </source>
</evidence>
<protein>
    <recommendedName>
        <fullName evidence="12">Replication restart protein PriA</fullName>
    </recommendedName>
    <alternativeName>
        <fullName evidence="12">ATP-dependent DNA helicase PriA</fullName>
        <ecNumber evidence="12">5.6.2.4</ecNumber>
    </alternativeName>
    <alternativeName>
        <fullName evidence="12">DNA 3'-5' helicase PriA</fullName>
    </alternativeName>
</protein>
<comment type="cofactor">
    <cofactor evidence="12">
        <name>Zn(2+)</name>
        <dbReference type="ChEBI" id="CHEBI:29105"/>
    </cofactor>
    <text evidence="12">Binds 2 zinc ions per subunit.</text>
</comment>
<keyword evidence="1 12" id="KW-0639">Primosome</keyword>
<dbReference type="GO" id="GO:0008270">
    <property type="term" value="F:zinc ion binding"/>
    <property type="evidence" value="ECO:0007669"/>
    <property type="project" value="UniProtKB-UniRule"/>
</dbReference>
<evidence type="ECO:0000256" key="2">
    <source>
        <dbReference type="ARBA" id="ARBA00022705"/>
    </source>
</evidence>
<evidence type="ECO:0000256" key="5">
    <source>
        <dbReference type="ARBA" id="ARBA00022801"/>
    </source>
</evidence>
<dbReference type="FunFam" id="3.40.50.300:FF:000489">
    <property type="entry name" value="Primosome assembly protein PriA"/>
    <property type="match status" value="1"/>
</dbReference>
<dbReference type="InterPro" id="IPR041222">
    <property type="entry name" value="PriA_3primeBD"/>
</dbReference>
<evidence type="ECO:0000313" key="14">
    <source>
        <dbReference type="EMBL" id="PAU79695.1"/>
    </source>
</evidence>
<evidence type="ECO:0000256" key="9">
    <source>
        <dbReference type="ARBA" id="ARBA00023125"/>
    </source>
</evidence>
<dbReference type="SMART" id="SM00487">
    <property type="entry name" value="DEXDc"/>
    <property type="match status" value="1"/>
</dbReference>
<dbReference type="OrthoDB" id="9759544at2"/>
<dbReference type="GO" id="GO:0003677">
    <property type="term" value="F:DNA binding"/>
    <property type="evidence" value="ECO:0007669"/>
    <property type="project" value="UniProtKB-UniRule"/>
</dbReference>
<dbReference type="CDD" id="cd17929">
    <property type="entry name" value="DEXHc_priA"/>
    <property type="match status" value="1"/>
</dbReference>
<feature type="binding site" evidence="12">
    <location>
        <position position="433"/>
    </location>
    <ligand>
        <name>Zn(2+)</name>
        <dbReference type="ChEBI" id="CHEBI:29105"/>
        <label>1</label>
    </ligand>
</feature>
<keyword evidence="7 12" id="KW-0862">Zinc</keyword>
<evidence type="ECO:0000256" key="7">
    <source>
        <dbReference type="ARBA" id="ARBA00022833"/>
    </source>
</evidence>
<evidence type="ECO:0000313" key="15">
    <source>
        <dbReference type="Proteomes" id="UP000218896"/>
    </source>
</evidence>
<comment type="similarity">
    <text evidence="12">Belongs to the helicase family. PriA subfamily.</text>
</comment>
<feature type="binding site" evidence="12">
    <location>
        <position position="445"/>
    </location>
    <ligand>
        <name>Zn(2+)</name>
        <dbReference type="ChEBI" id="CHEBI:29105"/>
        <label>2</label>
    </ligand>
</feature>
<evidence type="ECO:0000256" key="4">
    <source>
        <dbReference type="ARBA" id="ARBA00022741"/>
    </source>
</evidence>
<dbReference type="InterPro" id="IPR027417">
    <property type="entry name" value="P-loop_NTPase"/>
</dbReference>
<dbReference type="GO" id="GO:0005524">
    <property type="term" value="F:ATP binding"/>
    <property type="evidence" value="ECO:0007669"/>
    <property type="project" value="UniProtKB-UniRule"/>
</dbReference>
<dbReference type="SMART" id="SM00490">
    <property type="entry name" value="HELICc"/>
    <property type="match status" value="1"/>
</dbReference>
<dbReference type="InterPro" id="IPR042115">
    <property type="entry name" value="PriA_3primeBD_sf"/>
</dbReference>
<feature type="binding site" evidence="12">
    <location>
        <position position="473"/>
    </location>
    <ligand>
        <name>Zn(2+)</name>
        <dbReference type="ChEBI" id="CHEBI:29105"/>
        <label>1</label>
    </ligand>
</feature>
<dbReference type="SUPFAM" id="SSF52540">
    <property type="entry name" value="P-loop containing nucleoside triphosphate hydrolases"/>
    <property type="match status" value="2"/>
</dbReference>
<dbReference type="AlphaFoldDB" id="A0A2A2F524"/>
<organism evidence="14 15">
    <name type="scientific">Halovibrio salipaludis</name>
    <dbReference type="NCBI Taxonomy" id="2032626"/>
    <lineage>
        <taxon>Bacteria</taxon>
        <taxon>Pseudomonadati</taxon>
        <taxon>Pseudomonadota</taxon>
        <taxon>Gammaproteobacteria</taxon>
        <taxon>Oceanospirillales</taxon>
        <taxon>Halomonadaceae</taxon>
        <taxon>Halovibrio</taxon>
    </lineage>
</organism>
<dbReference type="EMBL" id="NSKD01000006">
    <property type="protein sequence ID" value="PAU79695.1"/>
    <property type="molecule type" value="Genomic_DNA"/>
</dbReference>
<feature type="binding site" evidence="12">
    <location>
        <position position="442"/>
    </location>
    <ligand>
        <name>Zn(2+)</name>
        <dbReference type="ChEBI" id="CHEBI:29105"/>
        <label>2</label>
    </ligand>
</feature>
<keyword evidence="3 12" id="KW-0479">Metal-binding</keyword>
<dbReference type="GO" id="GO:0006270">
    <property type="term" value="P:DNA replication initiation"/>
    <property type="evidence" value="ECO:0007669"/>
    <property type="project" value="TreeGrafter"/>
</dbReference>
<keyword evidence="8 12" id="KW-0067">ATP-binding</keyword>
<dbReference type="EC" id="5.6.2.4" evidence="12"/>
<dbReference type="PANTHER" id="PTHR30580">
    <property type="entry name" value="PRIMOSOMAL PROTEIN N"/>
    <property type="match status" value="1"/>
</dbReference>
<dbReference type="InterPro" id="IPR041236">
    <property type="entry name" value="PriA_C"/>
</dbReference>
<gene>
    <name evidence="12" type="primary">priA</name>
    <name evidence="14" type="ORF">CK501_12885</name>
</gene>